<dbReference type="GO" id="GO:0019005">
    <property type="term" value="C:SCF ubiquitin ligase complex"/>
    <property type="evidence" value="ECO:0007669"/>
    <property type="project" value="TreeGrafter"/>
</dbReference>
<sequence>MDTSSGGSKRKNAKENLYVKRQRRHQRQQQSASIINGSVKVPSLFNICVDYLVSNFDYVEALGIGIDTSIRRSISQRLVERGLMNGAAFDVLAEDGIEALELVDCAEVTQSQLSSTLQNLLPSGLKSLSLLHAGRCFGPQAVQSVLQYSTPFNSLFALSIGGAYLLRDADAAKLIQCMHGTLSSIEFQACPLLGKELCEAIGECYASSYTPSSTGSMPGHSREGCLLEVKLEDLNLEKDSLLSIVKGSNGTTSAKNDALRNLRNLSLKRIDCLDDDALSIIFPAIGGNLESIDLSDNRNITDVTLSYIRRCNVERALSSLTLSGCRSLTAIGLEALFTMNIEGISAPPPCLKRLDLSKCGIQVVTDEVIEMAALASWTQKSSAGAASDSYERRRTDTTMDQGGGGKGGLVHLNIAGGSVTDATMEKLAVSCASSLKELNLSFCASVSDKGLGYLVSKVGRQFRKITVWGCAQITEEFVDGHDRVDEIGGVGSSLEIEGVWMKKAGNRSIR</sequence>
<protein>
    <submittedName>
        <fullName evidence="2">Uncharacterized protein</fullName>
    </submittedName>
</protein>
<dbReference type="PANTHER" id="PTHR13318:SF190">
    <property type="entry name" value="PARTNER OF PAIRED, ISOFORM B"/>
    <property type="match status" value="1"/>
</dbReference>
<dbReference type="PANTHER" id="PTHR13318">
    <property type="entry name" value="PARTNER OF PAIRED, ISOFORM B-RELATED"/>
    <property type="match status" value="1"/>
</dbReference>
<organism evidence="2">
    <name type="scientific">Ditylum brightwellii</name>
    <dbReference type="NCBI Taxonomy" id="49249"/>
    <lineage>
        <taxon>Eukaryota</taxon>
        <taxon>Sar</taxon>
        <taxon>Stramenopiles</taxon>
        <taxon>Ochrophyta</taxon>
        <taxon>Bacillariophyta</taxon>
        <taxon>Mediophyceae</taxon>
        <taxon>Lithodesmiophycidae</taxon>
        <taxon>Lithodesmiales</taxon>
        <taxon>Lithodesmiaceae</taxon>
        <taxon>Ditylum</taxon>
    </lineage>
</organism>
<dbReference type="InterPro" id="IPR006553">
    <property type="entry name" value="Leu-rich_rpt_Cys-con_subtyp"/>
</dbReference>
<proteinExistence type="predicted"/>
<name>A0A7S4R8S3_9STRA</name>
<dbReference type="SUPFAM" id="SSF52047">
    <property type="entry name" value="RNI-like"/>
    <property type="match status" value="1"/>
</dbReference>
<evidence type="ECO:0000256" key="1">
    <source>
        <dbReference type="SAM" id="MobiDB-lite"/>
    </source>
</evidence>
<feature type="region of interest" description="Disordered" evidence="1">
    <location>
        <begin position="1"/>
        <end position="31"/>
    </location>
</feature>
<gene>
    <name evidence="2" type="ORF">DBRI00130_LOCUS14817</name>
</gene>
<dbReference type="Pfam" id="PF13516">
    <property type="entry name" value="LRR_6"/>
    <property type="match status" value="1"/>
</dbReference>
<dbReference type="InterPro" id="IPR001611">
    <property type="entry name" value="Leu-rich_rpt"/>
</dbReference>
<dbReference type="GO" id="GO:0031146">
    <property type="term" value="P:SCF-dependent proteasomal ubiquitin-dependent protein catabolic process"/>
    <property type="evidence" value="ECO:0007669"/>
    <property type="project" value="TreeGrafter"/>
</dbReference>
<dbReference type="InterPro" id="IPR032675">
    <property type="entry name" value="LRR_dom_sf"/>
</dbReference>
<accession>A0A7S4R8S3</accession>
<evidence type="ECO:0000313" key="2">
    <source>
        <dbReference type="EMBL" id="CAE4607009.1"/>
    </source>
</evidence>
<dbReference type="EMBL" id="HBNS01018576">
    <property type="protein sequence ID" value="CAE4607009.1"/>
    <property type="molecule type" value="Transcribed_RNA"/>
</dbReference>
<reference evidence="2" key="1">
    <citation type="submission" date="2021-01" db="EMBL/GenBank/DDBJ databases">
        <authorList>
            <person name="Corre E."/>
            <person name="Pelletier E."/>
            <person name="Niang G."/>
            <person name="Scheremetjew M."/>
            <person name="Finn R."/>
            <person name="Kale V."/>
            <person name="Holt S."/>
            <person name="Cochrane G."/>
            <person name="Meng A."/>
            <person name="Brown T."/>
            <person name="Cohen L."/>
        </authorList>
    </citation>
    <scope>NUCLEOTIDE SEQUENCE</scope>
    <source>
        <strain evidence="2">GSO104</strain>
    </source>
</reference>
<dbReference type="SMART" id="SM00367">
    <property type="entry name" value="LRR_CC"/>
    <property type="match status" value="6"/>
</dbReference>
<dbReference type="AlphaFoldDB" id="A0A7S4R8S3"/>
<dbReference type="Gene3D" id="3.80.10.10">
    <property type="entry name" value="Ribonuclease Inhibitor"/>
    <property type="match status" value="2"/>
</dbReference>